<dbReference type="SUPFAM" id="SSF56300">
    <property type="entry name" value="Metallo-dependent phosphatases"/>
    <property type="match status" value="1"/>
</dbReference>
<comment type="similarity">
    <text evidence="4">Belongs to the cyclic nucleotide phosphodiesterase class-III family.</text>
</comment>
<dbReference type="PANTHER" id="PTHR42988:SF2">
    <property type="entry name" value="CYCLIC NUCLEOTIDE PHOSPHODIESTERASE CBUA0032-RELATED"/>
    <property type="match status" value="1"/>
</dbReference>
<dbReference type="InterPro" id="IPR029052">
    <property type="entry name" value="Metallo-depent_PP-like"/>
</dbReference>
<dbReference type="Proteomes" id="UP000242815">
    <property type="component" value="Unassembled WGS sequence"/>
</dbReference>
<dbReference type="Gene3D" id="3.60.21.10">
    <property type="match status" value="1"/>
</dbReference>
<dbReference type="InterPro" id="IPR050884">
    <property type="entry name" value="CNP_phosphodiesterase-III"/>
</dbReference>
<dbReference type="EMBL" id="FOYD01000001">
    <property type="protein sequence ID" value="SFQ62665.1"/>
    <property type="molecule type" value="Genomic_DNA"/>
</dbReference>
<dbReference type="GO" id="GO:0004112">
    <property type="term" value="F:cyclic-nucleotide phosphodiesterase activity"/>
    <property type="evidence" value="ECO:0007669"/>
    <property type="project" value="InterPro"/>
</dbReference>
<keyword evidence="3" id="KW-0408">Iron</keyword>
<evidence type="ECO:0000256" key="2">
    <source>
        <dbReference type="ARBA" id="ARBA00022801"/>
    </source>
</evidence>
<sequence length="270" mass="29299">MTSDAQGFPGSVCVVQLTDSHLFADAQQRLLGIDTLASLNAVVDQVLVEQPRIDLILATGDIAQDASPQAYHSFIRTVGRIPAPCCWIPGNHDDATLMAEIGDAQGLNRDWVDVGAWRIVLLDSSVAGSVSGVLEQPQLLQLDRALDSAGERHLLLCLHHHPVPIGSAWMEPLGLQNADRLWQRLDAEPRVRAVLWGHIHQQLEQQRGSVRLLASPSTCVQFAAGSSDFATDQQAPGYRWLRLHDDGRMETGVSRLAPGSFPPEAGASGY</sequence>
<dbReference type="InterPro" id="IPR026575">
    <property type="entry name" value="GpdQ/CpdA-like"/>
</dbReference>
<protein>
    <submittedName>
        <fullName evidence="6">Icc protein</fullName>
    </submittedName>
</protein>
<keyword evidence="2" id="KW-0378">Hydrolase</keyword>
<dbReference type="NCBIfam" id="NF008359">
    <property type="entry name" value="PRK11148.1"/>
    <property type="match status" value="1"/>
</dbReference>
<name>A0A1I6A1X4_9GAMM</name>
<dbReference type="PANTHER" id="PTHR42988">
    <property type="entry name" value="PHOSPHOHYDROLASE"/>
    <property type="match status" value="1"/>
</dbReference>
<dbReference type="GO" id="GO:0046872">
    <property type="term" value="F:metal ion binding"/>
    <property type="evidence" value="ECO:0007669"/>
    <property type="project" value="UniProtKB-KW"/>
</dbReference>
<dbReference type="CDD" id="cd07402">
    <property type="entry name" value="MPP_GpdQ"/>
    <property type="match status" value="1"/>
</dbReference>
<keyword evidence="1" id="KW-0479">Metal-binding</keyword>
<dbReference type="STRING" id="1002526.SAMN05216578_101496"/>
<dbReference type="Pfam" id="PF00149">
    <property type="entry name" value="Metallophos"/>
    <property type="match status" value="1"/>
</dbReference>
<evidence type="ECO:0000256" key="3">
    <source>
        <dbReference type="ARBA" id="ARBA00023004"/>
    </source>
</evidence>
<accession>A0A1I6A1X4</accession>
<evidence type="ECO:0000256" key="1">
    <source>
        <dbReference type="ARBA" id="ARBA00022723"/>
    </source>
</evidence>
<dbReference type="RefSeq" id="WP_090536604.1">
    <property type="nucleotide sequence ID" value="NZ_FOYD01000001.1"/>
</dbReference>
<evidence type="ECO:0000313" key="7">
    <source>
        <dbReference type="Proteomes" id="UP000242815"/>
    </source>
</evidence>
<reference evidence="6 7" key="1">
    <citation type="submission" date="2016-10" db="EMBL/GenBank/DDBJ databases">
        <authorList>
            <person name="de Groot N.N."/>
        </authorList>
    </citation>
    <scope>NUCLEOTIDE SEQUENCE [LARGE SCALE GENOMIC DNA]</scope>
    <source>
        <strain evidence="6 7">JCM 18415</strain>
    </source>
</reference>
<evidence type="ECO:0000313" key="6">
    <source>
        <dbReference type="EMBL" id="SFQ62665.1"/>
    </source>
</evidence>
<evidence type="ECO:0000259" key="5">
    <source>
        <dbReference type="Pfam" id="PF00149"/>
    </source>
</evidence>
<dbReference type="AlphaFoldDB" id="A0A1I6A1X4"/>
<dbReference type="OrthoDB" id="9784378at2"/>
<gene>
    <name evidence="6" type="ORF">SAMN05216578_101496</name>
</gene>
<evidence type="ECO:0000256" key="4">
    <source>
        <dbReference type="ARBA" id="ARBA00025742"/>
    </source>
</evidence>
<organism evidence="6 7">
    <name type="scientific">Halopseudomonas formosensis</name>
    <dbReference type="NCBI Taxonomy" id="1002526"/>
    <lineage>
        <taxon>Bacteria</taxon>
        <taxon>Pseudomonadati</taxon>
        <taxon>Pseudomonadota</taxon>
        <taxon>Gammaproteobacteria</taxon>
        <taxon>Pseudomonadales</taxon>
        <taxon>Pseudomonadaceae</taxon>
        <taxon>Halopseudomonas</taxon>
    </lineage>
</organism>
<dbReference type="InterPro" id="IPR004843">
    <property type="entry name" value="Calcineurin-like_PHP"/>
</dbReference>
<feature type="domain" description="Calcineurin-like phosphoesterase" evidence="5">
    <location>
        <begin position="14"/>
        <end position="201"/>
    </location>
</feature>
<proteinExistence type="inferred from homology"/>